<dbReference type="Gene3D" id="1.10.10.10">
    <property type="entry name" value="Winged helix-like DNA-binding domain superfamily/Winged helix DNA-binding domain"/>
    <property type="match status" value="2"/>
</dbReference>
<gene>
    <name evidence="2" type="ORF">SAMN02949497_1067</name>
</gene>
<dbReference type="Proteomes" id="UP000192923">
    <property type="component" value="Unassembled WGS sequence"/>
</dbReference>
<reference evidence="2 3" key="1">
    <citation type="submission" date="2016-12" db="EMBL/GenBank/DDBJ databases">
        <authorList>
            <person name="Song W.-J."/>
            <person name="Kurnit D.M."/>
        </authorList>
    </citation>
    <scope>NUCLEOTIDE SEQUENCE [LARGE SCALE GENOMIC DNA]</scope>
    <source>
        <strain evidence="2 3">175</strain>
    </source>
</reference>
<dbReference type="OrthoDB" id="9784785at2"/>
<dbReference type="RefSeq" id="WP_085210611.1">
    <property type="nucleotide sequence ID" value="NZ_FXAM01000001.1"/>
</dbReference>
<comment type="similarity">
    <text evidence="1">Belongs to the UPF0502 family.</text>
</comment>
<dbReference type="Pfam" id="PF04337">
    <property type="entry name" value="DUF480"/>
    <property type="match status" value="1"/>
</dbReference>
<name>A0A1Y6D1C1_9GAMM</name>
<dbReference type="HAMAP" id="MF_01584">
    <property type="entry name" value="UPF0502"/>
    <property type="match status" value="1"/>
</dbReference>
<dbReference type="AlphaFoldDB" id="A0A1Y6D1C1"/>
<dbReference type="SUPFAM" id="SSF46785">
    <property type="entry name" value="Winged helix' DNA-binding domain"/>
    <property type="match status" value="2"/>
</dbReference>
<dbReference type="STRING" id="1760988.SAMN02949497_1067"/>
<dbReference type="InterPro" id="IPR007432">
    <property type="entry name" value="DUF480"/>
</dbReference>
<dbReference type="PANTHER" id="PTHR38768:SF1">
    <property type="entry name" value="UPF0502 PROTEIN YCEH"/>
    <property type="match status" value="1"/>
</dbReference>
<organism evidence="2 3">
    <name type="scientific">Methylomagnum ishizawai</name>
    <dbReference type="NCBI Taxonomy" id="1760988"/>
    <lineage>
        <taxon>Bacteria</taxon>
        <taxon>Pseudomonadati</taxon>
        <taxon>Pseudomonadota</taxon>
        <taxon>Gammaproteobacteria</taxon>
        <taxon>Methylococcales</taxon>
        <taxon>Methylococcaceae</taxon>
        <taxon>Methylomagnum</taxon>
    </lineage>
</organism>
<keyword evidence="3" id="KW-1185">Reference proteome</keyword>
<proteinExistence type="inferred from homology"/>
<evidence type="ECO:0000313" key="2">
    <source>
        <dbReference type="EMBL" id="SMF93775.1"/>
    </source>
</evidence>
<dbReference type="EMBL" id="FXAM01000001">
    <property type="protein sequence ID" value="SMF93775.1"/>
    <property type="molecule type" value="Genomic_DNA"/>
</dbReference>
<dbReference type="InterPro" id="IPR036390">
    <property type="entry name" value="WH_DNA-bd_sf"/>
</dbReference>
<accession>A0A1Y6D1C1</accession>
<evidence type="ECO:0000256" key="1">
    <source>
        <dbReference type="HAMAP-Rule" id="MF_01584"/>
    </source>
</evidence>
<dbReference type="InterPro" id="IPR036388">
    <property type="entry name" value="WH-like_DNA-bd_sf"/>
</dbReference>
<sequence>MNQKLTPHEARIIGALIEKEITTPEQYPLSLNALTAACNQKSNRDPVLDLAETTVKQTVDGLIKRYLVSTLTGGRVVKYRQRFCNSAFGDVQLNPVEVGVICELLLRGPQTPGELRTHAERLCKINDLAQVETALARLAQRDPPMVESLAREPGKREIRYRHLLGDADPSHLFSPAEIQASGHHPGSDRERITALEKEVAELRAEVERLRQLFE</sequence>
<protein>
    <submittedName>
        <fullName evidence="2">Uncharacterized protein</fullName>
    </submittedName>
</protein>
<dbReference type="PANTHER" id="PTHR38768">
    <property type="entry name" value="UPF0502 PROTEIN YCEH"/>
    <property type="match status" value="1"/>
</dbReference>
<evidence type="ECO:0000313" key="3">
    <source>
        <dbReference type="Proteomes" id="UP000192923"/>
    </source>
</evidence>